<dbReference type="SUPFAM" id="SSF54211">
    <property type="entry name" value="Ribosomal protein S5 domain 2-like"/>
    <property type="match status" value="1"/>
</dbReference>
<dbReference type="Gene3D" id="3.30.565.10">
    <property type="entry name" value="Histidine kinase-like ATPase, C-terminal domain"/>
    <property type="match status" value="1"/>
</dbReference>
<comment type="similarity">
    <text evidence="2">Belongs to the type II topoisomerase GyrB family.</text>
</comment>
<keyword evidence="5" id="KW-0067">ATP-binding</keyword>
<evidence type="ECO:0000313" key="10">
    <source>
        <dbReference type="EMBL" id="KJY25008.1"/>
    </source>
</evidence>
<dbReference type="EMBL" id="JZWV01001135">
    <property type="protein sequence ID" value="KJY25008.1"/>
    <property type="molecule type" value="Genomic_DNA"/>
</dbReference>
<evidence type="ECO:0000256" key="4">
    <source>
        <dbReference type="ARBA" id="ARBA00022741"/>
    </source>
</evidence>
<dbReference type="GO" id="GO:0005524">
    <property type="term" value="F:ATP binding"/>
    <property type="evidence" value="ECO:0007669"/>
    <property type="project" value="UniProtKB-KW"/>
</dbReference>
<dbReference type="GO" id="GO:0003918">
    <property type="term" value="F:DNA topoisomerase type II (double strand cut, ATP-hydrolyzing) activity"/>
    <property type="evidence" value="ECO:0007669"/>
    <property type="project" value="UniProtKB-EC"/>
</dbReference>
<sequence length="400" mass="42365">MSEDRSTYDASHIQVLDPREAIRRRPGMYVGSADERGLHHQLFELCDWGVNEVLAGRAGRVDVTLAPEGWVRIAVDGPRVAPDGGNADPRTPRLEALLADVDAQPAVWSRHSVDLSRCGSRMGPFVANALSSRLTAEFMHGETRRVHRYERGFAVGPEAPQVSEAVDGAGAAPGTVVTFRPDAEVFGAAEHSFDVLAERFRELAFLNPGLDIHLTDQRSVDRARSERFRSPGGVRDFVAFLAGRRATASVHGKVHGFALEEPRIAGSVEVALSWGSDHGEEVRGFANSSPTPCGGTHVAGFRAGLAAAVAAFARERGLVSPAAPGLDAGQVSGGLTAVVSVKLDRPEFTGATRGGLGNDGVRDRVADAVREHLGAWLAEDPQLAATVTDRVTAALDALGG</sequence>
<keyword evidence="11" id="KW-1185">Reference proteome</keyword>
<dbReference type="PANTHER" id="PTHR45866:SF1">
    <property type="entry name" value="DNA GYRASE SUBUNIT B, MITOCHONDRIAL"/>
    <property type="match status" value="1"/>
</dbReference>
<dbReference type="InterPro" id="IPR000565">
    <property type="entry name" value="Topo_IIA_B"/>
</dbReference>
<reference evidence="10 11" key="1">
    <citation type="submission" date="2015-02" db="EMBL/GenBank/DDBJ databases">
        <authorList>
            <person name="Ju K.-S."/>
            <person name="Doroghazi J.R."/>
            <person name="Metcalf W."/>
        </authorList>
    </citation>
    <scope>NUCLEOTIDE SEQUENCE [LARGE SCALE GENOMIC DNA]</scope>
    <source>
        <strain evidence="10 11">NRRL ISP-5550</strain>
    </source>
</reference>
<dbReference type="InterPro" id="IPR013506">
    <property type="entry name" value="Topo_IIA_bsu_dom2"/>
</dbReference>
<dbReference type="InterPro" id="IPR020568">
    <property type="entry name" value="Ribosomal_Su5_D2-typ_SF"/>
</dbReference>
<dbReference type="PANTHER" id="PTHR45866">
    <property type="entry name" value="DNA GYRASE/TOPOISOMERASE SUBUNIT B"/>
    <property type="match status" value="1"/>
</dbReference>
<dbReference type="RefSeq" id="WP_045951446.1">
    <property type="nucleotide sequence ID" value="NZ_JZWV01001135.1"/>
</dbReference>
<keyword evidence="8" id="KW-0413">Isomerase</keyword>
<name>A0A0F4IU57_9ACTN</name>
<dbReference type="InterPro" id="IPR036890">
    <property type="entry name" value="HATPase_C_sf"/>
</dbReference>
<dbReference type="InterPro" id="IPR001241">
    <property type="entry name" value="Topo_IIA"/>
</dbReference>
<evidence type="ECO:0000256" key="7">
    <source>
        <dbReference type="ARBA" id="ARBA00023125"/>
    </source>
</evidence>
<keyword evidence="7" id="KW-0238">DNA-binding</keyword>
<evidence type="ECO:0000313" key="11">
    <source>
        <dbReference type="Proteomes" id="UP000033551"/>
    </source>
</evidence>
<dbReference type="InterPro" id="IPR014721">
    <property type="entry name" value="Ribsml_uS5_D2-typ_fold_subgr"/>
</dbReference>
<keyword evidence="4" id="KW-0547">Nucleotide-binding</keyword>
<evidence type="ECO:0000256" key="6">
    <source>
        <dbReference type="ARBA" id="ARBA00023029"/>
    </source>
</evidence>
<evidence type="ECO:0000259" key="9">
    <source>
        <dbReference type="Pfam" id="PF00204"/>
    </source>
</evidence>
<proteinExistence type="inferred from homology"/>
<evidence type="ECO:0000256" key="2">
    <source>
        <dbReference type="ARBA" id="ARBA00010708"/>
    </source>
</evidence>
<dbReference type="GO" id="GO:0003677">
    <property type="term" value="F:DNA binding"/>
    <property type="evidence" value="ECO:0007669"/>
    <property type="project" value="UniProtKB-KW"/>
</dbReference>
<dbReference type="SUPFAM" id="SSF55874">
    <property type="entry name" value="ATPase domain of HSP90 chaperone/DNA topoisomerase II/histidine kinase"/>
    <property type="match status" value="1"/>
</dbReference>
<evidence type="ECO:0000256" key="3">
    <source>
        <dbReference type="ARBA" id="ARBA00012895"/>
    </source>
</evidence>
<comment type="catalytic activity">
    <reaction evidence="1">
        <text>ATP-dependent breakage, passage and rejoining of double-stranded DNA.</text>
        <dbReference type="EC" id="5.6.2.2"/>
    </reaction>
</comment>
<evidence type="ECO:0000256" key="8">
    <source>
        <dbReference type="ARBA" id="ARBA00023235"/>
    </source>
</evidence>
<organism evidence="10 11">
    <name type="scientific">Streptomyces katrae</name>
    <dbReference type="NCBI Taxonomy" id="68223"/>
    <lineage>
        <taxon>Bacteria</taxon>
        <taxon>Bacillati</taxon>
        <taxon>Actinomycetota</taxon>
        <taxon>Actinomycetes</taxon>
        <taxon>Kitasatosporales</taxon>
        <taxon>Streptomycetaceae</taxon>
        <taxon>Streptomyces</taxon>
    </lineage>
</organism>
<dbReference type="EC" id="5.6.2.2" evidence="3"/>
<dbReference type="PATRIC" id="fig|68223.7.peg.3658"/>
<evidence type="ECO:0000256" key="5">
    <source>
        <dbReference type="ARBA" id="ARBA00022840"/>
    </source>
</evidence>
<dbReference type="AlphaFoldDB" id="A0A0F4IU57"/>
<dbReference type="Gene3D" id="3.30.230.10">
    <property type="match status" value="1"/>
</dbReference>
<keyword evidence="6" id="KW-0799">Topoisomerase</keyword>
<feature type="domain" description="DNA topoisomerase type IIA subunit B" evidence="9">
    <location>
        <begin position="233"/>
        <end position="394"/>
    </location>
</feature>
<dbReference type="Proteomes" id="UP000033551">
    <property type="component" value="Unassembled WGS sequence"/>
</dbReference>
<evidence type="ECO:0000256" key="1">
    <source>
        <dbReference type="ARBA" id="ARBA00000185"/>
    </source>
</evidence>
<dbReference type="SMART" id="SM00433">
    <property type="entry name" value="TOP2c"/>
    <property type="match status" value="1"/>
</dbReference>
<comment type="caution">
    <text evidence="10">The sequence shown here is derived from an EMBL/GenBank/DDBJ whole genome shotgun (WGS) entry which is preliminary data.</text>
</comment>
<dbReference type="Pfam" id="PF00204">
    <property type="entry name" value="DNA_gyraseB"/>
    <property type="match status" value="1"/>
</dbReference>
<dbReference type="PRINTS" id="PR01159">
    <property type="entry name" value="DNAGYRASEB"/>
</dbReference>
<gene>
    <name evidence="10" type="ORF">VR44_33725</name>
</gene>
<dbReference type="GO" id="GO:0006265">
    <property type="term" value="P:DNA topological change"/>
    <property type="evidence" value="ECO:0007669"/>
    <property type="project" value="InterPro"/>
</dbReference>
<protein>
    <recommendedName>
        <fullName evidence="3">DNA topoisomerase (ATP-hydrolyzing)</fullName>
        <ecNumber evidence="3">5.6.2.2</ecNumber>
    </recommendedName>
</protein>
<accession>A0A0F4IU57</accession>